<accession>A0A4R5QBC5</accession>
<dbReference type="CDD" id="cd05466">
    <property type="entry name" value="PBP2_LTTR_substrate"/>
    <property type="match status" value="1"/>
</dbReference>
<dbReference type="InterPro" id="IPR000847">
    <property type="entry name" value="LysR_HTH_N"/>
</dbReference>
<reference evidence="6 7" key="1">
    <citation type="journal article" date="2016" name="J. Microbiol.">
        <title>Dankookia rubra gen. nov., sp. nov., an alphaproteobacterium isolated from sediment of a shallow stream.</title>
        <authorList>
            <person name="Kim W.H."/>
            <person name="Kim D.H."/>
            <person name="Kang K."/>
            <person name="Ahn T.Y."/>
        </authorList>
    </citation>
    <scope>NUCLEOTIDE SEQUENCE [LARGE SCALE GENOMIC DNA]</scope>
    <source>
        <strain evidence="6 7">JCM30602</strain>
    </source>
</reference>
<dbReference type="GO" id="GO:0003677">
    <property type="term" value="F:DNA binding"/>
    <property type="evidence" value="ECO:0007669"/>
    <property type="project" value="UniProtKB-KW"/>
</dbReference>
<dbReference type="SUPFAM" id="SSF53850">
    <property type="entry name" value="Periplasmic binding protein-like II"/>
    <property type="match status" value="1"/>
</dbReference>
<dbReference type="Proteomes" id="UP000295096">
    <property type="component" value="Unassembled WGS sequence"/>
</dbReference>
<dbReference type="Pfam" id="PF00126">
    <property type="entry name" value="HTH_1"/>
    <property type="match status" value="1"/>
</dbReference>
<evidence type="ECO:0000313" key="6">
    <source>
        <dbReference type="EMBL" id="TDH60392.1"/>
    </source>
</evidence>
<dbReference type="OrthoDB" id="9814165at2"/>
<dbReference type="GO" id="GO:0005829">
    <property type="term" value="C:cytosol"/>
    <property type="evidence" value="ECO:0007669"/>
    <property type="project" value="TreeGrafter"/>
</dbReference>
<comment type="similarity">
    <text evidence="1">Belongs to the LysR transcriptional regulatory family.</text>
</comment>
<dbReference type="AlphaFoldDB" id="A0A4R5QBC5"/>
<dbReference type="PANTHER" id="PTHR30419">
    <property type="entry name" value="HTH-TYPE TRANSCRIPTIONAL REGULATOR YBHD"/>
    <property type="match status" value="1"/>
</dbReference>
<dbReference type="InterPro" id="IPR050950">
    <property type="entry name" value="HTH-type_LysR_regulators"/>
</dbReference>
<dbReference type="InterPro" id="IPR036388">
    <property type="entry name" value="WH-like_DNA-bd_sf"/>
</dbReference>
<dbReference type="Gene3D" id="3.40.190.290">
    <property type="match status" value="1"/>
</dbReference>
<keyword evidence="7" id="KW-1185">Reference proteome</keyword>
<dbReference type="GO" id="GO:0003700">
    <property type="term" value="F:DNA-binding transcription factor activity"/>
    <property type="evidence" value="ECO:0007669"/>
    <property type="project" value="InterPro"/>
</dbReference>
<evidence type="ECO:0000256" key="3">
    <source>
        <dbReference type="ARBA" id="ARBA00023125"/>
    </source>
</evidence>
<protein>
    <submittedName>
        <fullName evidence="6">LysR family transcriptional regulator</fullName>
    </submittedName>
</protein>
<dbReference type="Gene3D" id="1.10.10.10">
    <property type="entry name" value="Winged helix-like DNA-binding domain superfamily/Winged helix DNA-binding domain"/>
    <property type="match status" value="1"/>
</dbReference>
<dbReference type="SUPFAM" id="SSF46785">
    <property type="entry name" value="Winged helix' DNA-binding domain"/>
    <property type="match status" value="1"/>
</dbReference>
<keyword evidence="4" id="KW-0804">Transcription</keyword>
<evidence type="ECO:0000256" key="1">
    <source>
        <dbReference type="ARBA" id="ARBA00009437"/>
    </source>
</evidence>
<comment type="caution">
    <text evidence="6">The sequence shown here is derived from an EMBL/GenBank/DDBJ whole genome shotgun (WGS) entry which is preliminary data.</text>
</comment>
<gene>
    <name evidence="6" type="ORF">E2C06_22490</name>
</gene>
<name>A0A4R5QBC5_9PROT</name>
<dbReference type="InterPro" id="IPR036390">
    <property type="entry name" value="WH_DNA-bd_sf"/>
</dbReference>
<evidence type="ECO:0000256" key="4">
    <source>
        <dbReference type="ARBA" id="ARBA00023163"/>
    </source>
</evidence>
<keyword evidence="3" id="KW-0238">DNA-binding</keyword>
<evidence type="ECO:0000259" key="5">
    <source>
        <dbReference type="PROSITE" id="PS50931"/>
    </source>
</evidence>
<evidence type="ECO:0000256" key="2">
    <source>
        <dbReference type="ARBA" id="ARBA00023015"/>
    </source>
</evidence>
<feature type="domain" description="HTH lysR-type" evidence="5">
    <location>
        <begin position="81"/>
        <end position="138"/>
    </location>
</feature>
<organism evidence="6 7">
    <name type="scientific">Dankookia rubra</name>
    <dbReference type="NCBI Taxonomy" id="1442381"/>
    <lineage>
        <taxon>Bacteria</taxon>
        <taxon>Pseudomonadati</taxon>
        <taxon>Pseudomonadota</taxon>
        <taxon>Alphaproteobacteria</taxon>
        <taxon>Acetobacterales</taxon>
        <taxon>Roseomonadaceae</taxon>
        <taxon>Dankookia</taxon>
    </lineage>
</organism>
<dbReference type="PANTHER" id="PTHR30419:SF8">
    <property type="entry name" value="NITROGEN ASSIMILATION TRANSCRIPTIONAL ACTIVATOR-RELATED"/>
    <property type="match status" value="1"/>
</dbReference>
<dbReference type="InterPro" id="IPR005119">
    <property type="entry name" value="LysR_subst-bd"/>
</dbReference>
<keyword evidence="2" id="KW-0805">Transcription regulation</keyword>
<evidence type="ECO:0000313" key="7">
    <source>
        <dbReference type="Proteomes" id="UP000295096"/>
    </source>
</evidence>
<sequence>MGGTLFRVMPVGAHGEAAAGDQPHPGRLGRHRVAPLACPHRDVRLLRRGAGMALAAGLWRVCPVCYQCCCGNLSFPERHMLEVRDLILVRAIAEHGSLARAARVLAVGQPALTRSLAGLEARLRGPLFERSRRGVVPTDLCRVLLGEAGEILDRLERLDRHLAAVRGPQVQTVPIGAGGYSAESIAVTAAARMLGLYPNTRLRLATLNWTEVPRAVREREVVIGIADLSDLGEAPDLQVEQLNPMPGVFLVRPGHPLAAPGAPLDLARIMAAPFVFLGRVPRRVQEPLVLAREQARQAGRLHPAFPALMLESPTAALSAAQESDAVAGTAVVLAEAAVAAGKVVVLPWREPWMEVRLGILRLRNHQPSEAEAAFLDLLRTADAEAALRGRRFLTAHGFDAVA</sequence>
<proteinExistence type="inferred from homology"/>
<dbReference type="EMBL" id="SMSJ01000039">
    <property type="protein sequence ID" value="TDH60392.1"/>
    <property type="molecule type" value="Genomic_DNA"/>
</dbReference>
<dbReference type="PROSITE" id="PS50931">
    <property type="entry name" value="HTH_LYSR"/>
    <property type="match status" value="1"/>
</dbReference>
<dbReference type="Pfam" id="PF03466">
    <property type="entry name" value="LysR_substrate"/>
    <property type="match status" value="1"/>
</dbReference>